<evidence type="ECO:0000313" key="2">
    <source>
        <dbReference type="Proteomes" id="UP000323876"/>
    </source>
</evidence>
<protein>
    <submittedName>
        <fullName evidence="1">SRPBCC family protein</fullName>
    </submittedName>
</protein>
<dbReference type="Pfam" id="PF10604">
    <property type="entry name" value="Polyketide_cyc2"/>
    <property type="match status" value="1"/>
</dbReference>
<name>A0A5N0EIF9_9NOCA</name>
<dbReference type="Proteomes" id="UP000323876">
    <property type="component" value="Unassembled WGS sequence"/>
</dbReference>
<dbReference type="EMBL" id="VXLC01000003">
    <property type="protein sequence ID" value="KAA8889198.1"/>
    <property type="molecule type" value="Genomic_DNA"/>
</dbReference>
<gene>
    <name evidence="1" type="ORF">F3087_09570</name>
</gene>
<dbReference type="AlphaFoldDB" id="A0A5N0EIF9"/>
<reference evidence="1 2" key="1">
    <citation type="submission" date="2019-09" db="EMBL/GenBank/DDBJ databases">
        <authorList>
            <person name="Wang X."/>
        </authorList>
    </citation>
    <scope>NUCLEOTIDE SEQUENCE [LARGE SCALE GENOMIC DNA]</scope>
    <source>
        <strain evidence="1 2">CICC 11023</strain>
    </source>
</reference>
<dbReference type="SUPFAM" id="SSF55961">
    <property type="entry name" value="Bet v1-like"/>
    <property type="match status" value="1"/>
</dbReference>
<dbReference type="InterPro" id="IPR023393">
    <property type="entry name" value="START-like_dom_sf"/>
</dbReference>
<dbReference type="CDD" id="cd07812">
    <property type="entry name" value="SRPBCC"/>
    <property type="match status" value="1"/>
</dbReference>
<accession>A0A5N0EIF9</accession>
<organism evidence="1 2">
    <name type="scientific">Nocardia colli</name>
    <dbReference type="NCBI Taxonomy" id="2545717"/>
    <lineage>
        <taxon>Bacteria</taxon>
        <taxon>Bacillati</taxon>
        <taxon>Actinomycetota</taxon>
        <taxon>Actinomycetes</taxon>
        <taxon>Mycobacteriales</taxon>
        <taxon>Nocardiaceae</taxon>
        <taxon>Nocardia</taxon>
    </lineage>
</organism>
<dbReference type="OrthoDB" id="4560923at2"/>
<dbReference type="RefSeq" id="WP_150401472.1">
    <property type="nucleotide sequence ID" value="NZ_VXLC01000003.1"/>
</dbReference>
<sequence length="234" mass="25682">MCRRRSRSNASPTPIGCSTAVTCGARSCSPSDRLWLQSLIGPSPRFRCARKWLAGSGLQRRSRRWPRVEGRTVAAGGVVMGHVEHSATCGAPVEFAFAYVADYRNVPEWMFGIRDFTPVGEQTSGVGAVFDTALHLGPTTLKLRADTTEWVDGSRVTMRAIKGIEGSVRWDFESLGAERTKVSATADYRVPGGLAGRALDRVIQAFIGPAIRHTEKHLREKIETSYRESLSKDS</sequence>
<proteinExistence type="predicted"/>
<comment type="caution">
    <text evidence="1">The sequence shown here is derived from an EMBL/GenBank/DDBJ whole genome shotgun (WGS) entry which is preliminary data.</text>
</comment>
<dbReference type="InterPro" id="IPR019587">
    <property type="entry name" value="Polyketide_cyclase/dehydratase"/>
</dbReference>
<keyword evidence="2" id="KW-1185">Reference proteome</keyword>
<dbReference type="Gene3D" id="3.30.530.20">
    <property type="match status" value="1"/>
</dbReference>
<evidence type="ECO:0000313" key="1">
    <source>
        <dbReference type="EMBL" id="KAA8889198.1"/>
    </source>
</evidence>